<dbReference type="HAMAP" id="MF_01445">
    <property type="entry name" value="TsaD"/>
    <property type="match status" value="1"/>
</dbReference>
<sequence length="373" mass="40817">MLRQLRCGIRTYKVLAIESSCDDSCVSLIERSAGTKPVVLDHVKSTLNSVKAGGVIPTSAHLHHQKSIAGLVKQILQKHSIKGVNCPELVCVTRGPGMPGSLSIGVDTAKGLSVAWGCQFLGVHHMLGHLLIPRLESNGEEPQFPFLSLLASGGHTMLVLSRSLLDHEILVNTIDIAAGDALDKCAREIGIQGNMIGKELESFLNENPELSLKDIPWKMPQPLKNKPKRVDTLGFSFTPFISGVKLSLERYHNNEVTDELKPAMGFKIQEAIFDHIIDRVLVAYKVRPELNQINTFVCSGGVAANQRLRVKLQTALKSHGVENFHFPPPALCTDNAIMIGWAGIELYENGITSGLDVTPLRKWSVEGLEKSDF</sequence>
<comment type="function">
    <text evidence="7">Required for the formation of a threonylcarbamoyl group on adenosine at position 37 (t(6)A37) in mitochondrial tRNAs that read codons beginning with adenine. Probably involved in the transfer of the threonylcarbamoyl moiety of threonylcarbamoyl-AMP (TC-AMP) to the N6 group of A37. Involved in mitochondrial genome maintenance.</text>
</comment>
<comment type="similarity">
    <text evidence="7">Belongs to the KAE1 / TsaD family.</text>
</comment>
<evidence type="ECO:0000313" key="9">
    <source>
        <dbReference type="EMBL" id="ANZ78103.1"/>
    </source>
</evidence>
<dbReference type="InterPro" id="IPR000905">
    <property type="entry name" value="Gcp-like_dom"/>
</dbReference>
<evidence type="ECO:0000256" key="5">
    <source>
        <dbReference type="ARBA" id="ARBA00023315"/>
    </source>
</evidence>
<comment type="catalytic activity">
    <reaction evidence="6 7">
        <text>L-threonylcarbamoyladenylate + adenosine(37) in tRNA = N(6)-L-threonylcarbamoyladenosine(37) in tRNA + AMP + H(+)</text>
        <dbReference type="Rhea" id="RHEA:37059"/>
        <dbReference type="Rhea" id="RHEA-COMP:10162"/>
        <dbReference type="Rhea" id="RHEA-COMP:10163"/>
        <dbReference type="ChEBI" id="CHEBI:15378"/>
        <dbReference type="ChEBI" id="CHEBI:73682"/>
        <dbReference type="ChEBI" id="CHEBI:74411"/>
        <dbReference type="ChEBI" id="CHEBI:74418"/>
        <dbReference type="ChEBI" id="CHEBI:456215"/>
        <dbReference type="EC" id="2.3.1.234"/>
    </reaction>
</comment>
<evidence type="ECO:0000256" key="2">
    <source>
        <dbReference type="ARBA" id="ARBA00022679"/>
    </source>
</evidence>
<dbReference type="InterPro" id="IPR017861">
    <property type="entry name" value="KAE1/TsaD"/>
</dbReference>
<comment type="cofactor">
    <cofactor evidence="7">
        <name>a divalent metal cation</name>
        <dbReference type="ChEBI" id="CHEBI:60240"/>
    </cofactor>
    <text evidence="7">Binds 1 divalent metal cation per subunit.</text>
</comment>
<evidence type="ECO:0000256" key="6">
    <source>
        <dbReference type="ARBA" id="ARBA00048117"/>
    </source>
</evidence>
<feature type="domain" description="Gcp-like" evidence="8">
    <location>
        <begin position="50"/>
        <end position="341"/>
    </location>
</feature>
<keyword evidence="5 7" id="KW-0012">Acyltransferase</keyword>
<name>A0A1B2JJE2_PICPA</name>
<dbReference type="PANTHER" id="PTHR11735:SF6">
    <property type="entry name" value="TRNA N6-ADENOSINE THREONYLCARBAMOYLTRANSFERASE, MITOCHONDRIAL"/>
    <property type="match status" value="1"/>
</dbReference>
<comment type="subunit">
    <text evidence="7">Homodimer.</text>
</comment>
<evidence type="ECO:0000256" key="4">
    <source>
        <dbReference type="ARBA" id="ARBA00022723"/>
    </source>
</evidence>
<dbReference type="PRINTS" id="PR00789">
    <property type="entry name" value="OSIALOPTASE"/>
</dbReference>
<dbReference type="AlphaFoldDB" id="A0A1B2JJE2"/>
<dbReference type="GO" id="GO:0005739">
    <property type="term" value="C:mitochondrion"/>
    <property type="evidence" value="ECO:0007669"/>
    <property type="project" value="UniProtKB-SubCell"/>
</dbReference>
<dbReference type="EC" id="2.3.1.234" evidence="1"/>
<proteinExistence type="inferred from homology"/>
<accession>A0A1B2JJE2</accession>
<dbReference type="NCBIfam" id="TIGR00329">
    <property type="entry name" value="gcp_kae1"/>
    <property type="match status" value="1"/>
</dbReference>
<keyword evidence="4 7" id="KW-0479">Metal-binding</keyword>
<keyword evidence="2 7" id="KW-0808">Transferase</keyword>
<evidence type="ECO:0000256" key="3">
    <source>
        <dbReference type="ARBA" id="ARBA00022694"/>
    </source>
</evidence>
<evidence type="ECO:0000256" key="1">
    <source>
        <dbReference type="ARBA" id="ARBA00012156"/>
    </source>
</evidence>
<dbReference type="GO" id="GO:0046872">
    <property type="term" value="F:metal ion binding"/>
    <property type="evidence" value="ECO:0007669"/>
    <property type="project" value="UniProtKB-KW"/>
</dbReference>
<evidence type="ECO:0000313" key="10">
    <source>
        <dbReference type="Proteomes" id="UP000094565"/>
    </source>
</evidence>
<protein>
    <recommendedName>
        <fullName evidence="1">N(6)-L-threonylcarbamoyladenine synthase</fullName>
        <ecNumber evidence="1">2.3.1.234</ecNumber>
    </recommendedName>
</protein>
<dbReference type="InterPro" id="IPR043129">
    <property type="entry name" value="ATPase_NBD"/>
</dbReference>
<dbReference type="Gene3D" id="3.30.420.40">
    <property type="match status" value="2"/>
</dbReference>
<keyword evidence="3 7" id="KW-0819">tRNA processing</keyword>
<dbReference type="GO" id="GO:0061711">
    <property type="term" value="F:tRNA N(6)-L-threonylcarbamoyladenine synthase activity"/>
    <property type="evidence" value="ECO:0007669"/>
    <property type="project" value="UniProtKB-EC"/>
</dbReference>
<comment type="subcellular location">
    <subcellularLocation>
        <location evidence="7">Mitochondrion</location>
    </subcellularLocation>
</comment>
<dbReference type="EMBL" id="CP014587">
    <property type="protein sequence ID" value="ANZ78103.1"/>
    <property type="molecule type" value="Genomic_DNA"/>
</dbReference>
<dbReference type="PANTHER" id="PTHR11735">
    <property type="entry name" value="TRNA N6-ADENOSINE THREONYLCARBAMOYLTRANSFERASE"/>
    <property type="match status" value="1"/>
</dbReference>
<keyword evidence="7" id="KW-0496">Mitochondrion</keyword>
<dbReference type="OrthoDB" id="10259622at2759"/>
<evidence type="ECO:0000259" key="8">
    <source>
        <dbReference type="Pfam" id="PF00814"/>
    </source>
</evidence>
<dbReference type="Pfam" id="PF00814">
    <property type="entry name" value="TsaD"/>
    <property type="match status" value="1"/>
</dbReference>
<dbReference type="Proteomes" id="UP000094565">
    <property type="component" value="Chromosome 4"/>
</dbReference>
<gene>
    <name evidence="7 9" type="primary">QRI7</name>
    <name evidence="9" type="ORF">ATY40_BA7505098</name>
</gene>
<organism evidence="9 10">
    <name type="scientific">Komagataella pastoris</name>
    <name type="common">Yeast</name>
    <name type="synonym">Pichia pastoris</name>
    <dbReference type="NCBI Taxonomy" id="4922"/>
    <lineage>
        <taxon>Eukaryota</taxon>
        <taxon>Fungi</taxon>
        <taxon>Dikarya</taxon>
        <taxon>Ascomycota</taxon>
        <taxon>Saccharomycotina</taxon>
        <taxon>Pichiomycetes</taxon>
        <taxon>Pichiales</taxon>
        <taxon>Pichiaceae</taxon>
        <taxon>Komagataella</taxon>
    </lineage>
</organism>
<dbReference type="InterPro" id="IPR022450">
    <property type="entry name" value="TsaD"/>
</dbReference>
<dbReference type="GO" id="GO:0072670">
    <property type="term" value="P:mitochondrial tRNA threonylcarbamoyladenosine modification"/>
    <property type="evidence" value="ECO:0007669"/>
    <property type="project" value="TreeGrafter"/>
</dbReference>
<dbReference type="SUPFAM" id="SSF53067">
    <property type="entry name" value="Actin-like ATPase domain"/>
    <property type="match status" value="2"/>
</dbReference>
<evidence type="ECO:0000256" key="7">
    <source>
        <dbReference type="HAMAP-Rule" id="MF_03179"/>
    </source>
</evidence>
<reference evidence="9 10" key="1">
    <citation type="submission" date="2016-02" db="EMBL/GenBank/DDBJ databases">
        <title>Comparative genomic and transcriptomic foundation for Pichia pastoris.</title>
        <authorList>
            <person name="Love K.R."/>
            <person name="Shah K.A."/>
            <person name="Whittaker C.A."/>
            <person name="Wu J."/>
            <person name="Bartlett M.C."/>
            <person name="Ma D."/>
            <person name="Leeson R.L."/>
            <person name="Priest M."/>
            <person name="Young S.K."/>
            <person name="Love J.C."/>
        </authorList>
    </citation>
    <scope>NUCLEOTIDE SEQUENCE [LARGE SCALE GENOMIC DNA]</scope>
    <source>
        <strain evidence="9 10">ATCC 28485</strain>
    </source>
</reference>
<keyword evidence="10" id="KW-1185">Reference proteome</keyword>